<proteinExistence type="predicted"/>
<name>A0A8S5V908_9CAUD</name>
<evidence type="ECO:0000313" key="1">
    <source>
        <dbReference type="EMBL" id="DAG03087.1"/>
    </source>
</evidence>
<reference evidence="1" key="1">
    <citation type="journal article" date="2021" name="Proc. Natl. Acad. Sci. U.S.A.">
        <title>A Catalog of Tens of Thousands of Viruses from Human Metagenomes Reveals Hidden Associations with Chronic Diseases.</title>
        <authorList>
            <person name="Tisza M.J."/>
            <person name="Buck C.B."/>
        </authorList>
    </citation>
    <scope>NUCLEOTIDE SEQUENCE</scope>
    <source>
        <strain evidence="1">Cttma3</strain>
    </source>
</reference>
<sequence>MTTVEQKIKSVVDKMEGLTYVFDNWQTANLRLDKLPFPAVVNVLPVSGRFNLNKNQLKDYPNCLIAFMDKIDFDFDGTETDQKVELCKSYAKEFILRLNESGLFEYIEGDIYYSTTYDGLDANVAIVAIELQLKEKQGLLLCYGKTIGEMFKR</sequence>
<accession>A0A8S5V908</accession>
<dbReference type="EMBL" id="BK016222">
    <property type="protein sequence ID" value="DAG03087.1"/>
    <property type="molecule type" value="Genomic_DNA"/>
</dbReference>
<organism evidence="1">
    <name type="scientific">Siphoviridae sp. cttma3</name>
    <dbReference type="NCBI Taxonomy" id="2825708"/>
    <lineage>
        <taxon>Viruses</taxon>
        <taxon>Duplodnaviria</taxon>
        <taxon>Heunggongvirae</taxon>
        <taxon>Uroviricota</taxon>
        <taxon>Caudoviricetes</taxon>
    </lineage>
</organism>
<protein>
    <submittedName>
        <fullName evidence="1">Uncharacterized protein</fullName>
    </submittedName>
</protein>